<keyword evidence="4" id="KW-1185">Reference proteome</keyword>
<dbReference type="Gene3D" id="3.30.9.10">
    <property type="entry name" value="D-Amino Acid Oxidase, subunit A, domain 2"/>
    <property type="match status" value="1"/>
</dbReference>
<protein>
    <submittedName>
        <fullName evidence="3">Oxidoreductase</fullName>
    </submittedName>
</protein>
<dbReference type="SUPFAM" id="SSF51905">
    <property type="entry name" value="FAD/NAD(P)-binding domain"/>
    <property type="match status" value="1"/>
</dbReference>
<accession>A0A0M3T1S3</accession>
<dbReference type="Pfam" id="PF01266">
    <property type="entry name" value="DAO"/>
    <property type="match status" value="1"/>
</dbReference>
<keyword evidence="1" id="KW-0560">Oxidoreductase</keyword>
<evidence type="ECO:0000313" key="3">
    <source>
        <dbReference type="EMBL" id="ALE01571.1"/>
    </source>
</evidence>
<feature type="domain" description="FAD dependent oxidoreductase" evidence="2">
    <location>
        <begin position="25"/>
        <end position="378"/>
    </location>
</feature>
<dbReference type="Proteomes" id="UP000068905">
    <property type="component" value="Chromosome"/>
</dbReference>
<dbReference type="PANTHER" id="PTHR13847">
    <property type="entry name" value="SARCOSINE DEHYDROGENASE-RELATED"/>
    <property type="match status" value="1"/>
</dbReference>
<dbReference type="InterPro" id="IPR006076">
    <property type="entry name" value="FAD-dep_OxRdtase"/>
</dbReference>
<dbReference type="GO" id="GO:0005737">
    <property type="term" value="C:cytoplasm"/>
    <property type="evidence" value="ECO:0007669"/>
    <property type="project" value="TreeGrafter"/>
</dbReference>
<organism evidence="3 4">
    <name type="scientific">Candidatus Pseudothioglobus singularis PS1</name>
    <dbReference type="NCBI Taxonomy" id="1125411"/>
    <lineage>
        <taxon>Bacteria</taxon>
        <taxon>Pseudomonadati</taxon>
        <taxon>Pseudomonadota</taxon>
        <taxon>Gammaproteobacteria</taxon>
        <taxon>Candidatus Pseudothioglobaceae</taxon>
        <taxon>Candidatus Pseudothioglobus</taxon>
    </lineage>
</organism>
<dbReference type="PANTHER" id="PTHR13847:SF281">
    <property type="entry name" value="FAD DEPENDENT OXIDOREDUCTASE DOMAIN-CONTAINING PROTEIN"/>
    <property type="match status" value="1"/>
</dbReference>
<dbReference type="GO" id="GO:0016491">
    <property type="term" value="F:oxidoreductase activity"/>
    <property type="evidence" value="ECO:0007669"/>
    <property type="project" value="UniProtKB-KW"/>
</dbReference>
<proteinExistence type="predicted"/>
<dbReference type="InterPro" id="IPR036188">
    <property type="entry name" value="FAD/NAD-bd_sf"/>
</dbReference>
<dbReference type="Gene3D" id="3.50.50.60">
    <property type="entry name" value="FAD/NAD(P)-binding domain"/>
    <property type="match status" value="1"/>
</dbReference>
<reference evidence="3 4" key="1">
    <citation type="journal article" date="2015" name="Genome Announc.">
        <title>Genome Sequence of 'Candidatus Thioglobus singularis' Strain PS1, a Mixotroph from the SUP05 Clade of Marine Gammaproteobacteria.</title>
        <authorList>
            <person name="Marshall K.T."/>
            <person name="Morris R.M."/>
        </authorList>
    </citation>
    <scope>NUCLEOTIDE SEQUENCE [LARGE SCALE GENOMIC DNA]</scope>
    <source>
        <strain evidence="3 4">PS1</strain>
    </source>
</reference>
<sequence>MQSYYQASRNTQIDQPELIGDHVADVCVIGGGYTGLSTALYLANEGVNVLLIESNLIASGASGANGGQVSGGMRRDQFYLEKTLGVDYAKVLWGIGEKSKYHAKELIDKYQIQCDYKKGIAHPNHKQKYCEESKQYVDHMIQNYDYKDMVYLSDDEMREVTGSDTYYGGSYDEAEAHCHPLNYALGIAKATLSAGAKIYENSPATSYKVLDDHVRVNTKNGSIKADRIVLACNGYLENLEKSLTSKILPMNNYIVATKPLDDETVQKINPKDIAFADSRFVINYFRMSADKRLLFGGGENYSQELSKNIVPIVTRPLEKIYPFLKGIKIDYAWGGKLAITMNRLPFFASLHNEKVISAQGYSGQGVALASYSGKIVSEKITGTGEVFDIMSKIPRPSFPGGRFLRNPSMKIGMLYYSLLDRI</sequence>
<dbReference type="STRING" id="1125411.W908_02500"/>
<dbReference type="RefSeq" id="WP_053819781.1">
    <property type="nucleotide sequence ID" value="NZ_CP006911.1"/>
</dbReference>
<dbReference type="KEGG" id="tsn:W908_02500"/>
<dbReference type="EMBL" id="CP006911">
    <property type="protein sequence ID" value="ALE01571.1"/>
    <property type="molecule type" value="Genomic_DNA"/>
</dbReference>
<evidence type="ECO:0000259" key="2">
    <source>
        <dbReference type="Pfam" id="PF01266"/>
    </source>
</evidence>
<evidence type="ECO:0000256" key="1">
    <source>
        <dbReference type="ARBA" id="ARBA00023002"/>
    </source>
</evidence>
<dbReference type="PATRIC" id="fig|1125411.7.peg.491"/>
<dbReference type="AlphaFoldDB" id="A0A0M3T1S3"/>
<dbReference type="OrthoDB" id="6925984at2"/>
<gene>
    <name evidence="3" type="ORF">W908_02500</name>
</gene>
<evidence type="ECO:0000313" key="4">
    <source>
        <dbReference type="Proteomes" id="UP000068905"/>
    </source>
</evidence>
<name>A0A0M3T1S3_9GAMM</name>